<dbReference type="RefSeq" id="WP_379989123.1">
    <property type="nucleotide sequence ID" value="NZ_BAAAEU010000023.1"/>
</dbReference>
<evidence type="ECO:0000256" key="1">
    <source>
        <dbReference type="SAM" id="SignalP"/>
    </source>
</evidence>
<dbReference type="Gene3D" id="3.40.710.10">
    <property type="entry name" value="DD-peptidase/beta-lactamase superfamily"/>
    <property type="match status" value="1"/>
</dbReference>
<sequence length="460" mass="49786">MSSTPRVLIILFAALAAAFSASAGATGKTQKSKSTQATANTAAAKKAAGSRGKKAQASRGQKVSIHARNVVIAAPVVIPVADPRAVSHDAAGIAREFDRWLDGIEASSDISGLAAAIVKDDKVLLERGVGFANWSTREHVSGDTVFRLASLSKAFATAMAGLLVEDGRLHWDTKIAGVLPTFTLNDVTGAQKLTVSDILSHRVGLPHNTYDNLLEQDEPYELLVDRLKEVPLACPVGDCYGYQNIAFSLIGDVTYATTGDFYYHQVEKRIFHPLQMDTATYGRDALEGSKSWARPHRRAGGGWVPFTPNESYYRVAPAAGVNASIRDMEQWLIAQMGGRPNVMSPALLSELHTPLVETTRETRASLWRRGRLNDAKYALGWRIYDYAGETLVFHAGAVQGYRAMIAFLPKYRFGAVMLWNCESGLPAGLMPMLLDRYLGLPEVNWAGIDSATTSDVGGAD</sequence>
<dbReference type="SUPFAM" id="SSF56601">
    <property type="entry name" value="beta-lactamase/transpeptidase-like"/>
    <property type="match status" value="1"/>
</dbReference>
<keyword evidence="3" id="KW-0378">Hydrolase</keyword>
<name>A0ABP3TV11_9GAMM</name>
<feature type="chain" id="PRO_5047087294" evidence="1">
    <location>
        <begin position="24"/>
        <end position="460"/>
    </location>
</feature>
<protein>
    <submittedName>
        <fullName evidence="3">Serine hydrolase domain-containing protein</fullName>
    </submittedName>
</protein>
<organism evidence="3 4">
    <name type="scientific">Dokdonella soli</name>
    <dbReference type="NCBI Taxonomy" id="529810"/>
    <lineage>
        <taxon>Bacteria</taxon>
        <taxon>Pseudomonadati</taxon>
        <taxon>Pseudomonadota</taxon>
        <taxon>Gammaproteobacteria</taxon>
        <taxon>Lysobacterales</taxon>
        <taxon>Rhodanobacteraceae</taxon>
        <taxon>Dokdonella</taxon>
    </lineage>
</organism>
<reference evidence="4" key="1">
    <citation type="journal article" date="2019" name="Int. J. Syst. Evol. Microbiol.">
        <title>The Global Catalogue of Microorganisms (GCM) 10K type strain sequencing project: providing services to taxonomists for standard genome sequencing and annotation.</title>
        <authorList>
            <consortium name="The Broad Institute Genomics Platform"/>
            <consortium name="The Broad Institute Genome Sequencing Center for Infectious Disease"/>
            <person name="Wu L."/>
            <person name="Ma J."/>
        </authorList>
    </citation>
    <scope>NUCLEOTIDE SEQUENCE [LARGE SCALE GENOMIC DNA]</scope>
    <source>
        <strain evidence="4">JCM 15421</strain>
    </source>
</reference>
<comment type="caution">
    <text evidence="3">The sequence shown here is derived from an EMBL/GenBank/DDBJ whole genome shotgun (WGS) entry which is preliminary data.</text>
</comment>
<dbReference type="EMBL" id="BAAAEU010000023">
    <property type="protein sequence ID" value="GAA0718551.1"/>
    <property type="molecule type" value="Genomic_DNA"/>
</dbReference>
<dbReference type="Proteomes" id="UP001501523">
    <property type="component" value="Unassembled WGS sequence"/>
</dbReference>
<dbReference type="Pfam" id="PF00144">
    <property type="entry name" value="Beta-lactamase"/>
    <property type="match status" value="1"/>
</dbReference>
<proteinExistence type="predicted"/>
<evidence type="ECO:0000259" key="2">
    <source>
        <dbReference type="Pfam" id="PF00144"/>
    </source>
</evidence>
<gene>
    <name evidence="3" type="ORF">GCM10009105_26200</name>
</gene>
<evidence type="ECO:0000313" key="3">
    <source>
        <dbReference type="EMBL" id="GAA0718551.1"/>
    </source>
</evidence>
<dbReference type="InterPro" id="IPR001466">
    <property type="entry name" value="Beta-lactam-related"/>
</dbReference>
<feature type="domain" description="Beta-lactamase-related" evidence="2">
    <location>
        <begin position="97"/>
        <end position="424"/>
    </location>
</feature>
<dbReference type="PANTHER" id="PTHR46825:SF15">
    <property type="entry name" value="BETA-LACTAMASE-RELATED DOMAIN-CONTAINING PROTEIN"/>
    <property type="match status" value="1"/>
</dbReference>
<dbReference type="InterPro" id="IPR050491">
    <property type="entry name" value="AmpC-like"/>
</dbReference>
<keyword evidence="1" id="KW-0732">Signal</keyword>
<dbReference type="GO" id="GO:0016787">
    <property type="term" value="F:hydrolase activity"/>
    <property type="evidence" value="ECO:0007669"/>
    <property type="project" value="UniProtKB-KW"/>
</dbReference>
<feature type="signal peptide" evidence="1">
    <location>
        <begin position="1"/>
        <end position="23"/>
    </location>
</feature>
<keyword evidence="4" id="KW-1185">Reference proteome</keyword>
<dbReference type="InterPro" id="IPR012338">
    <property type="entry name" value="Beta-lactam/transpept-like"/>
</dbReference>
<dbReference type="PANTHER" id="PTHR46825">
    <property type="entry name" value="D-ALANYL-D-ALANINE-CARBOXYPEPTIDASE/ENDOPEPTIDASE AMPH"/>
    <property type="match status" value="1"/>
</dbReference>
<evidence type="ECO:0000313" key="4">
    <source>
        <dbReference type="Proteomes" id="UP001501523"/>
    </source>
</evidence>
<accession>A0ABP3TV11</accession>